<evidence type="ECO:0000313" key="2">
    <source>
        <dbReference type="Proteomes" id="UP000789831"/>
    </source>
</evidence>
<evidence type="ECO:0000313" key="1">
    <source>
        <dbReference type="EMBL" id="CAG8556476.1"/>
    </source>
</evidence>
<dbReference type="OrthoDB" id="2372371at2759"/>
<organism evidence="1 2">
    <name type="scientific">Ambispora gerdemannii</name>
    <dbReference type="NCBI Taxonomy" id="144530"/>
    <lineage>
        <taxon>Eukaryota</taxon>
        <taxon>Fungi</taxon>
        <taxon>Fungi incertae sedis</taxon>
        <taxon>Mucoromycota</taxon>
        <taxon>Glomeromycotina</taxon>
        <taxon>Glomeromycetes</taxon>
        <taxon>Archaeosporales</taxon>
        <taxon>Ambisporaceae</taxon>
        <taxon>Ambispora</taxon>
    </lineage>
</organism>
<reference evidence="1" key="1">
    <citation type="submission" date="2021-06" db="EMBL/GenBank/DDBJ databases">
        <authorList>
            <person name="Kallberg Y."/>
            <person name="Tangrot J."/>
            <person name="Rosling A."/>
        </authorList>
    </citation>
    <scope>NUCLEOTIDE SEQUENCE</scope>
    <source>
        <strain evidence="1">MT106</strain>
    </source>
</reference>
<dbReference type="SUPFAM" id="SSF52047">
    <property type="entry name" value="RNI-like"/>
    <property type="match status" value="1"/>
</dbReference>
<sequence length="336" mass="38957">MAAKLNELCLQKTFKFASEYQHDLFNCALVNRHWCMNAIPILWRIPFPFSLHGGPAFISTLIKYLTLNDEQRAPFLYYRLIKQIDVYLFAEAIQDYLLSLPNTIQQDSLNIVTLCTLKVLCHKLINTENIIFELDYRYRYFDNAQILPFGDWNIYQIPNAHVSLRNLRKLSISGVESSRKILESAAKISRNLSNLEITCYCFTEYEELCWLIHYIKLFDNLKCLNMDVSITHGDKLLSELGKNLPKTLETLCLAGSFEFSKESLEQFLLGANQVKFQLLGFPKSQFISDEHLETIWNAIYDSSLDISIKELDISVGKLVTRNQAKKFQDRGIKHLS</sequence>
<name>A0A9N9FRE9_9GLOM</name>
<comment type="caution">
    <text evidence="1">The sequence shown here is derived from an EMBL/GenBank/DDBJ whole genome shotgun (WGS) entry which is preliminary data.</text>
</comment>
<gene>
    <name evidence="1" type="ORF">AGERDE_LOCUS6935</name>
</gene>
<dbReference type="EMBL" id="CAJVPL010001164">
    <property type="protein sequence ID" value="CAG8556476.1"/>
    <property type="molecule type" value="Genomic_DNA"/>
</dbReference>
<dbReference type="Proteomes" id="UP000789831">
    <property type="component" value="Unassembled WGS sequence"/>
</dbReference>
<keyword evidence="2" id="KW-1185">Reference proteome</keyword>
<dbReference type="AlphaFoldDB" id="A0A9N9FRE9"/>
<dbReference type="Gene3D" id="3.80.10.10">
    <property type="entry name" value="Ribonuclease Inhibitor"/>
    <property type="match status" value="1"/>
</dbReference>
<proteinExistence type="predicted"/>
<accession>A0A9N9FRE9</accession>
<protein>
    <submittedName>
        <fullName evidence="1">72_t:CDS:1</fullName>
    </submittedName>
</protein>
<dbReference type="InterPro" id="IPR032675">
    <property type="entry name" value="LRR_dom_sf"/>
</dbReference>